<accession>A0AAV6RAM3</accession>
<feature type="signal peptide" evidence="2">
    <location>
        <begin position="1"/>
        <end position="20"/>
    </location>
</feature>
<keyword evidence="4" id="KW-1185">Reference proteome</keyword>
<feature type="chain" id="PRO_5043529358" evidence="2">
    <location>
        <begin position="21"/>
        <end position="164"/>
    </location>
</feature>
<evidence type="ECO:0000313" key="3">
    <source>
        <dbReference type="EMBL" id="KAG7501555.1"/>
    </source>
</evidence>
<gene>
    <name evidence="3" type="ORF">JOB18_001997</name>
</gene>
<feature type="compositionally biased region" description="Basic and acidic residues" evidence="1">
    <location>
        <begin position="86"/>
        <end position="101"/>
    </location>
</feature>
<dbReference type="EMBL" id="JAGKHQ010000012">
    <property type="protein sequence ID" value="KAG7501555.1"/>
    <property type="molecule type" value="Genomic_DNA"/>
</dbReference>
<feature type="compositionally biased region" description="Low complexity" evidence="1">
    <location>
        <begin position="27"/>
        <end position="44"/>
    </location>
</feature>
<feature type="region of interest" description="Disordered" evidence="1">
    <location>
        <begin position="18"/>
        <end position="119"/>
    </location>
</feature>
<dbReference type="Proteomes" id="UP000693946">
    <property type="component" value="Linkage Group LG2"/>
</dbReference>
<sequence length="164" mass="17452">MMSYLWILLLGSLLATGAKAQDDPAPAEENVATEAPVPVAAVPEVDGEPGEETDDVTKDIPPTTSASEPDAEVAPAGGDTEPAAPADDKTEPAAPEEDKTEPAAPAGDITEPAAPAGDIQQLLKKIKQNQQLLQKIQRNQKLRKKIKQNQQLPEYNRTSSSPRR</sequence>
<evidence type="ECO:0000313" key="4">
    <source>
        <dbReference type="Proteomes" id="UP000693946"/>
    </source>
</evidence>
<comment type="caution">
    <text evidence="3">The sequence shown here is derived from an EMBL/GenBank/DDBJ whole genome shotgun (WGS) entry which is preliminary data.</text>
</comment>
<keyword evidence="2" id="KW-0732">Signal</keyword>
<feature type="compositionally biased region" description="Basic residues" evidence="1">
    <location>
        <begin position="138"/>
        <end position="147"/>
    </location>
</feature>
<reference evidence="3 4" key="1">
    <citation type="journal article" date="2021" name="Sci. Rep.">
        <title>Chromosome anchoring in Senegalese sole (Solea senegalensis) reveals sex-associated markers and genome rearrangements in flatfish.</title>
        <authorList>
            <person name="Guerrero-Cozar I."/>
            <person name="Gomez-Garrido J."/>
            <person name="Berbel C."/>
            <person name="Martinez-Blanch J.F."/>
            <person name="Alioto T."/>
            <person name="Claros M.G."/>
            <person name="Gagnaire P.A."/>
            <person name="Manchado M."/>
        </authorList>
    </citation>
    <scope>NUCLEOTIDE SEQUENCE [LARGE SCALE GENOMIC DNA]</scope>
    <source>
        <strain evidence="3">Sse05_10M</strain>
    </source>
</reference>
<evidence type="ECO:0000256" key="1">
    <source>
        <dbReference type="SAM" id="MobiDB-lite"/>
    </source>
</evidence>
<proteinExistence type="predicted"/>
<feature type="compositionally biased region" description="Acidic residues" evidence="1">
    <location>
        <begin position="45"/>
        <end position="54"/>
    </location>
</feature>
<dbReference type="AlphaFoldDB" id="A0AAV6RAM3"/>
<evidence type="ECO:0000256" key="2">
    <source>
        <dbReference type="SAM" id="SignalP"/>
    </source>
</evidence>
<organism evidence="3 4">
    <name type="scientific">Solea senegalensis</name>
    <name type="common">Senegalese sole</name>
    <dbReference type="NCBI Taxonomy" id="28829"/>
    <lineage>
        <taxon>Eukaryota</taxon>
        <taxon>Metazoa</taxon>
        <taxon>Chordata</taxon>
        <taxon>Craniata</taxon>
        <taxon>Vertebrata</taxon>
        <taxon>Euteleostomi</taxon>
        <taxon>Actinopterygii</taxon>
        <taxon>Neopterygii</taxon>
        <taxon>Teleostei</taxon>
        <taxon>Neoteleostei</taxon>
        <taxon>Acanthomorphata</taxon>
        <taxon>Carangaria</taxon>
        <taxon>Pleuronectiformes</taxon>
        <taxon>Pleuronectoidei</taxon>
        <taxon>Soleidae</taxon>
        <taxon>Solea</taxon>
    </lineage>
</organism>
<feature type="region of interest" description="Disordered" evidence="1">
    <location>
        <begin position="137"/>
        <end position="164"/>
    </location>
</feature>
<name>A0AAV6RAM3_SOLSE</name>
<protein>
    <submittedName>
        <fullName evidence="3">Uncharacterized protein</fullName>
    </submittedName>
</protein>